<reference evidence="2" key="2">
    <citation type="journal article" date="2020" name="Nat. Commun.">
        <title>Large-scale genome sequencing of mycorrhizal fungi provides insights into the early evolution of symbiotic traits.</title>
        <authorList>
            <person name="Miyauchi S."/>
            <person name="Kiss E."/>
            <person name="Kuo A."/>
            <person name="Drula E."/>
            <person name="Kohler A."/>
            <person name="Sanchez-Garcia M."/>
            <person name="Morin E."/>
            <person name="Andreopoulos B."/>
            <person name="Barry K.W."/>
            <person name="Bonito G."/>
            <person name="Buee M."/>
            <person name="Carver A."/>
            <person name="Chen C."/>
            <person name="Cichocki N."/>
            <person name="Clum A."/>
            <person name="Culley D."/>
            <person name="Crous P.W."/>
            <person name="Fauchery L."/>
            <person name="Girlanda M."/>
            <person name="Hayes R.D."/>
            <person name="Keri Z."/>
            <person name="LaButti K."/>
            <person name="Lipzen A."/>
            <person name="Lombard V."/>
            <person name="Magnuson J."/>
            <person name="Maillard F."/>
            <person name="Murat C."/>
            <person name="Nolan M."/>
            <person name="Ohm R.A."/>
            <person name="Pangilinan J."/>
            <person name="Pereira M.F."/>
            <person name="Perotto S."/>
            <person name="Peter M."/>
            <person name="Pfister S."/>
            <person name="Riley R."/>
            <person name="Sitrit Y."/>
            <person name="Stielow J.B."/>
            <person name="Szollosi G."/>
            <person name="Zifcakova L."/>
            <person name="Stursova M."/>
            <person name="Spatafora J.W."/>
            <person name="Tedersoo L."/>
            <person name="Vaario L.M."/>
            <person name="Yamada A."/>
            <person name="Yan M."/>
            <person name="Wang P."/>
            <person name="Xu J."/>
            <person name="Bruns T."/>
            <person name="Baldrian P."/>
            <person name="Vilgalys R."/>
            <person name="Dunand C."/>
            <person name="Henrissat B."/>
            <person name="Grigoriev I.V."/>
            <person name="Hibbett D."/>
            <person name="Nagy L.G."/>
            <person name="Martin F.M."/>
        </authorList>
    </citation>
    <scope>NUCLEOTIDE SEQUENCE</scope>
    <source>
        <strain evidence="2">BED1</strain>
    </source>
</reference>
<gene>
    <name evidence="2" type="ORF">L210DRAFT_3354931</name>
</gene>
<evidence type="ECO:0000313" key="2">
    <source>
        <dbReference type="EMBL" id="KAF8441699.1"/>
    </source>
</evidence>
<dbReference type="SUPFAM" id="SSF51395">
    <property type="entry name" value="FMN-linked oxidoreductases"/>
    <property type="match status" value="1"/>
</dbReference>
<dbReference type="InterPro" id="IPR013785">
    <property type="entry name" value="Aldolase_TIM"/>
</dbReference>
<protein>
    <recommendedName>
        <fullName evidence="1">NADH:flavin oxidoreductase/NADH oxidase N-terminal domain-containing protein</fullName>
    </recommendedName>
</protein>
<dbReference type="PANTHER" id="PTHR22893">
    <property type="entry name" value="NADH OXIDOREDUCTASE-RELATED"/>
    <property type="match status" value="1"/>
</dbReference>
<comment type="caution">
    <text evidence="2">The sequence shown here is derived from an EMBL/GenBank/DDBJ whole genome shotgun (WGS) entry which is preliminary data.</text>
</comment>
<dbReference type="PANTHER" id="PTHR22893:SF91">
    <property type="entry name" value="NADPH DEHYDROGENASE 2-RELATED"/>
    <property type="match status" value="1"/>
</dbReference>
<dbReference type="GO" id="GO:0010181">
    <property type="term" value="F:FMN binding"/>
    <property type="evidence" value="ECO:0007669"/>
    <property type="project" value="InterPro"/>
</dbReference>
<organism evidence="2 3">
    <name type="scientific">Boletus edulis BED1</name>
    <dbReference type="NCBI Taxonomy" id="1328754"/>
    <lineage>
        <taxon>Eukaryota</taxon>
        <taxon>Fungi</taxon>
        <taxon>Dikarya</taxon>
        <taxon>Basidiomycota</taxon>
        <taxon>Agaricomycotina</taxon>
        <taxon>Agaricomycetes</taxon>
        <taxon>Agaricomycetidae</taxon>
        <taxon>Boletales</taxon>
        <taxon>Boletineae</taxon>
        <taxon>Boletaceae</taxon>
        <taxon>Boletoideae</taxon>
        <taxon>Boletus</taxon>
    </lineage>
</organism>
<keyword evidence="3" id="KW-1185">Reference proteome</keyword>
<dbReference type="Pfam" id="PF00724">
    <property type="entry name" value="Oxidored_FMN"/>
    <property type="match status" value="1"/>
</dbReference>
<feature type="domain" description="NADH:flavin oxidoreductase/NADH oxidase N-terminal" evidence="1">
    <location>
        <begin position="17"/>
        <end position="76"/>
    </location>
</feature>
<reference evidence="2" key="1">
    <citation type="submission" date="2019-10" db="EMBL/GenBank/DDBJ databases">
        <authorList>
            <consortium name="DOE Joint Genome Institute"/>
            <person name="Kuo A."/>
            <person name="Miyauchi S."/>
            <person name="Kiss E."/>
            <person name="Drula E."/>
            <person name="Kohler A."/>
            <person name="Sanchez-Garcia M."/>
            <person name="Andreopoulos B."/>
            <person name="Barry K.W."/>
            <person name="Bonito G."/>
            <person name="Buee M."/>
            <person name="Carver A."/>
            <person name="Chen C."/>
            <person name="Cichocki N."/>
            <person name="Clum A."/>
            <person name="Culley D."/>
            <person name="Crous P.W."/>
            <person name="Fauchery L."/>
            <person name="Girlanda M."/>
            <person name="Hayes R."/>
            <person name="Keri Z."/>
            <person name="LaButti K."/>
            <person name="Lipzen A."/>
            <person name="Lombard V."/>
            <person name="Magnuson J."/>
            <person name="Maillard F."/>
            <person name="Morin E."/>
            <person name="Murat C."/>
            <person name="Nolan M."/>
            <person name="Ohm R."/>
            <person name="Pangilinan J."/>
            <person name="Pereira M."/>
            <person name="Perotto S."/>
            <person name="Peter M."/>
            <person name="Riley R."/>
            <person name="Sitrit Y."/>
            <person name="Stielow B."/>
            <person name="Szollosi G."/>
            <person name="Zifcakova L."/>
            <person name="Stursova M."/>
            <person name="Spatafora J.W."/>
            <person name="Tedersoo L."/>
            <person name="Vaario L.-M."/>
            <person name="Yamada A."/>
            <person name="Yan M."/>
            <person name="Wang P."/>
            <person name="Xu J."/>
            <person name="Bruns T."/>
            <person name="Baldrian P."/>
            <person name="Vilgalys R."/>
            <person name="Henrissat B."/>
            <person name="Grigoriev I.V."/>
            <person name="Hibbett D."/>
            <person name="Nagy L.G."/>
            <person name="Martin F.M."/>
        </authorList>
    </citation>
    <scope>NUCLEOTIDE SEQUENCE</scope>
    <source>
        <strain evidence="2">BED1</strain>
    </source>
</reference>
<dbReference type="AlphaFoldDB" id="A0AAD4BW64"/>
<dbReference type="GO" id="GO:0016491">
    <property type="term" value="F:oxidoreductase activity"/>
    <property type="evidence" value="ECO:0007669"/>
    <property type="project" value="InterPro"/>
</dbReference>
<evidence type="ECO:0000259" key="1">
    <source>
        <dbReference type="Pfam" id="PF00724"/>
    </source>
</evidence>
<evidence type="ECO:0000313" key="3">
    <source>
        <dbReference type="Proteomes" id="UP001194468"/>
    </source>
</evidence>
<dbReference type="Proteomes" id="UP001194468">
    <property type="component" value="Unassembled WGS sequence"/>
</dbReference>
<dbReference type="InterPro" id="IPR045247">
    <property type="entry name" value="Oye-like"/>
</dbReference>
<feature type="non-terminal residue" evidence="2">
    <location>
        <position position="1"/>
    </location>
</feature>
<accession>A0AAD4BW64</accession>
<dbReference type="InterPro" id="IPR001155">
    <property type="entry name" value="OxRdtase_FMN_N"/>
</dbReference>
<proteinExistence type="predicted"/>
<dbReference type="EMBL" id="WHUW01000010">
    <property type="protein sequence ID" value="KAF8441699.1"/>
    <property type="molecule type" value="Genomic_DNA"/>
</dbReference>
<feature type="non-terminal residue" evidence="2">
    <location>
        <position position="76"/>
    </location>
</feature>
<sequence length="76" mass="8219">DPPSEPYVSASSVALIEKSQPPRALTEAEIQDYIAAYAKAASNAVYRAEFDGVEVHSANGYLPDQFLQSVSNTRTD</sequence>
<dbReference type="Gene3D" id="3.20.20.70">
    <property type="entry name" value="Aldolase class I"/>
    <property type="match status" value="1"/>
</dbReference>
<name>A0AAD4BW64_BOLED</name>